<evidence type="ECO:0000256" key="1">
    <source>
        <dbReference type="SAM" id="MobiDB-lite"/>
    </source>
</evidence>
<feature type="transmembrane region" description="Helical" evidence="2">
    <location>
        <begin position="448"/>
        <end position="465"/>
    </location>
</feature>
<keyword evidence="2" id="KW-1133">Transmembrane helix</keyword>
<evidence type="ECO:0000256" key="2">
    <source>
        <dbReference type="SAM" id="Phobius"/>
    </source>
</evidence>
<feature type="transmembrane region" description="Helical" evidence="2">
    <location>
        <begin position="186"/>
        <end position="205"/>
    </location>
</feature>
<feature type="transmembrane region" description="Helical" evidence="2">
    <location>
        <begin position="236"/>
        <end position="255"/>
    </location>
</feature>
<evidence type="ECO:0000313" key="3">
    <source>
        <dbReference type="EMBL" id="TXR58025.1"/>
    </source>
</evidence>
<evidence type="ECO:0000313" key="4">
    <source>
        <dbReference type="Proteomes" id="UP000321234"/>
    </source>
</evidence>
<gene>
    <name evidence="3" type="ORF">FMM08_02050</name>
</gene>
<proteinExistence type="predicted"/>
<organism evidence="3 4">
    <name type="scientific">Quadrisphaera setariae</name>
    <dbReference type="NCBI Taxonomy" id="2593304"/>
    <lineage>
        <taxon>Bacteria</taxon>
        <taxon>Bacillati</taxon>
        <taxon>Actinomycetota</taxon>
        <taxon>Actinomycetes</taxon>
        <taxon>Kineosporiales</taxon>
        <taxon>Kineosporiaceae</taxon>
        <taxon>Quadrisphaera</taxon>
    </lineage>
</organism>
<feature type="transmembrane region" description="Helical" evidence="2">
    <location>
        <begin position="212"/>
        <end position="230"/>
    </location>
</feature>
<feature type="transmembrane region" description="Helical" evidence="2">
    <location>
        <begin position="421"/>
        <end position="441"/>
    </location>
</feature>
<comment type="caution">
    <text evidence="3">The sequence shown here is derived from an EMBL/GenBank/DDBJ whole genome shotgun (WGS) entry which is preliminary data.</text>
</comment>
<name>A0A5C8ZIY7_9ACTN</name>
<accession>A0A5C8ZIY7</accession>
<keyword evidence="2" id="KW-0812">Transmembrane</keyword>
<dbReference type="OrthoDB" id="4943544at2"/>
<feature type="transmembrane region" description="Helical" evidence="2">
    <location>
        <begin position="56"/>
        <end position="76"/>
    </location>
</feature>
<feature type="transmembrane region" description="Helical" evidence="2">
    <location>
        <begin position="485"/>
        <end position="507"/>
    </location>
</feature>
<feature type="compositionally biased region" description="Low complexity" evidence="1">
    <location>
        <begin position="1"/>
        <end position="19"/>
    </location>
</feature>
<dbReference type="Proteomes" id="UP000321234">
    <property type="component" value="Unassembled WGS sequence"/>
</dbReference>
<feature type="region of interest" description="Disordered" evidence="1">
    <location>
        <begin position="305"/>
        <end position="336"/>
    </location>
</feature>
<keyword evidence="4" id="KW-1185">Reference proteome</keyword>
<dbReference type="EMBL" id="VKAC01000001">
    <property type="protein sequence ID" value="TXR58025.1"/>
    <property type="molecule type" value="Genomic_DNA"/>
</dbReference>
<dbReference type="AlphaFoldDB" id="A0A5C8ZIY7"/>
<reference evidence="3 4" key="1">
    <citation type="submission" date="2019-07" db="EMBL/GenBank/DDBJ databases">
        <title>Quadrisphaera sp. strain DD2A genome sequencing and assembly.</title>
        <authorList>
            <person name="Kim I."/>
        </authorList>
    </citation>
    <scope>NUCLEOTIDE SEQUENCE [LARGE SCALE GENOMIC DNA]</scope>
    <source>
        <strain evidence="3 4">DD2A</strain>
    </source>
</reference>
<sequence length="512" mass="51098">MAAPDRAPATGAAGAVGARRAARAGRHPDGHAHRRGTGGLPPGAVRSVGRFAVEGLVALLLLQVVLLAGLIGAQAVPNAPIIRHLAEAVADGDYGPSYLPDGMGGRADRFTECVELGYGVSSPDDPRSLWFRATGGPRLESCGEGAAQVRAMAAGVQVLPPATYYRYWNGYALVTRPVLATLGVPGARMVSGALLAAAGLAAWAALRRRAGAAAACALVLPVAVSTNALAMPALAFTHALALASIAAGVALTAVATGSERLRGWRGAAVGAGGAGALLAYTDLLTTPAMSWCLCAAAAGAVARGTARNRTGGEDRDDDAPLPLRGSSPAARTSTPTAVGAPALRPVLVSVLAAGAAWPVAYGVTWVSRWLVAAAVQGPGVFTAVRDKSAERLDGASSAVDPSFGAPTAANVERWLGTAPTAWTVLAVAAVVVLVCLVVAVLRGGAGRLLVAAVLAAPALVVPAWYEVLSNHSQVHAFFTYRSLPAAVGVVVAACLLAAAPGGGGAGARVNSA</sequence>
<protein>
    <submittedName>
        <fullName evidence="3">Uncharacterized protein</fullName>
    </submittedName>
</protein>
<dbReference type="RefSeq" id="WP_147924636.1">
    <property type="nucleotide sequence ID" value="NZ_VKAC01000001.1"/>
</dbReference>
<feature type="region of interest" description="Disordered" evidence="1">
    <location>
        <begin position="1"/>
        <end position="41"/>
    </location>
</feature>
<keyword evidence="2" id="KW-0472">Membrane</keyword>
<feature type="transmembrane region" description="Helical" evidence="2">
    <location>
        <begin position="346"/>
        <end position="366"/>
    </location>
</feature>